<reference evidence="1" key="1">
    <citation type="submission" date="2021-04" db="EMBL/GenBank/DDBJ databases">
        <authorList>
            <person name="Postec A."/>
        </authorList>
    </citation>
    <scope>NUCLEOTIDE SEQUENCE</scope>
    <source>
        <strain evidence="1">F1F22</strain>
    </source>
</reference>
<proteinExistence type="predicted"/>
<organism evidence="1 2">
    <name type="scientific">Thermospira aquatica</name>
    <dbReference type="NCBI Taxonomy" id="2828656"/>
    <lineage>
        <taxon>Bacteria</taxon>
        <taxon>Pseudomonadati</taxon>
        <taxon>Spirochaetota</taxon>
        <taxon>Spirochaetia</taxon>
        <taxon>Brevinematales</taxon>
        <taxon>Thermospiraceae</taxon>
        <taxon>Thermospira</taxon>
    </lineage>
</organism>
<evidence type="ECO:0000313" key="1">
    <source>
        <dbReference type="EMBL" id="URA09142.1"/>
    </source>
</evidence>
<dbReference type="EMBL" id="CP073355">
    <property type="protein sequence ID" value="URA09142.1"/>
    <property type="molecule type" value="Genomic_DNA"/>
</dbReference>
<reference evidence="1" key="2">
    <citation type="submission" date="2022-06" db="EMBL/GenBank/DDBJ databases">
        <title>Thermospira aquatica gen. nov., sp. nov.</title>
        <authorList>
            <person name="Ben Ali Gam Z."/>
            <person name="Labat M."/>
        </authorList>
    </citation>
    <scope>NUCLEOTIDE SEQUENCE</scope>
    <source>
        <strain evidence="1">F1F22</strain>
    </source>
</reference>
<gene>
    <name evidence="1" type="ORF">KDW03_06430</name>
</gene>
<sequence>MVSHNFQWNWSHGCQTIYFPDFEEFAELFGAEKHTGKDPKGEEIIIRWKFKEYGVRGKSFIVTQ</sequence>
<keyword evidence="2" id="KW-1185">Reference proteome</keyword>
<dbReference type="KEGG" id="taqu:KDW03_06430"/>
<dbReference type="AlphaFoldDB" id="A0AAX3BA57"/>
<name>A0AAX3BA57_9SPIR</name>
<evidence type="ECO:0000313" key="2">
    <source>
        <dbReference type="Proteomes" id="UP001056539"/>
    </source>
</evidence>
<accession>A0AAX3BA57</accession>
<protein>
    <submittedName>
        <fullName evidence="1">Uncharacterized protein</fullName>
    </submittedName>
</protein>
<dbReference type="Proteomes" id="UP001056539">
    <property type="component" value="Chromosome"/>
</dbReference>
<dbReference type="RefSeq" id="WP_271434269.1">
    <property type="nucleotide sequence ID" value="NZ_CP073355.1"/>
</dbReference>